<dbReference type="SUPFAM" id="SSF57756">
    <property type="entry name" value="Retrovirus zinc finger-like domains"/>
    <property type="match status" value="1"/>
</dbReference>
<feature type="compositionally biased region" description="Low complexity" evidence="2">
    <location>
        <begin position="191"/>
        <end position="203"/>
    </location>
</feature>
<feature type="region of interest" description="Disordered" evidence="2">
    <location>
        <begin position="185"/>
        <end position="221"/>
    </location>
</feature>
<dbReference type="Pfam" id="PF14223">
    <property type="entry name" value="Retrotran_gag_2"/>
    <property type="match status" value="1"/>
</dbReference>
<dbReference type="Pfam" id="PF00098">
    <property type="entry name" value="zf-CCHC"/>
    <property type="match status" value="1"/>
</dbReference>
<dbReference type="Pfam" id="PF22936">
    <property type="entry name" value="Pol_BBD"/>
    <property type="match status" value="1"/>
</dbReference>
<keyword evidence="1" id="KW-0862">Zinc</keyword>
<comment type="caution">
    <text evidence="4">The sequence shown here is derived from an EMBL/GenBank/DDBJ whole genome shotgun (WGS) entry which is preliminary data.</text>
</comment>
<dbReference type="AlphaFoldDB" id="A0AAD8K8J6"/>
<evidence type="ECO:0000256" key="1">
    <source>
        <dbReference type="PROSITE-ProRule" id="PRU00047"/>
    </source>
</evidence>
<dbReference type="PANTHER" id="PTHR47592:SF27">
    <property type="entry name" value="OS08G0421700 PROTEIN"/>
    <property type="match status" value="1"/>
</dbReference>
<gene>
    <name evidence="4" type="ORF">QVD17_31855</name>
</gene>
<evidence type="ECO:0000256" key="2">
    <source>
        <dbReference type="SAM" id="MobiDB-lite"/>
    </source>
</evidence>
<dbReference type="InterPro" id="IPR054722">
    <property type="entry name" value="PolX-like_BBD"/>
</dbReference>
<dbReference type="GO" id="GO:0003676">
    <property type="term" value="F:nucleic acid binding"/>
    <property type="evidence" value="ECO:0007669"/>
    <property type="project" value="InterPro"/>
</dbReference>
<dbReference type="InterPro" id="IPR036875">
    <property type="entry name" value="Znf_CCHC_sf"/>
</dbReference>
<dbReference type="EMBL" id="JAUHHV010000008">
    <property type="protein sequence ID" value="KAK1416067.1"/>
    <property type="molecule type" value="Genomic_DNA"/>
</dbReference>
<protein>
    <recommendedName>
        <fullName evidence="3">CCHC-type domain-containing protein</fullName>
    </recommendedName>
</protein>
<dbReference type="GO" id="GO:0008270">
    <property type="term" value="F:zinc ion binding"/>
    <property type="evidence" value="ECO:0007669"/>
    <property type="project" value="UniProtKB-KW"/>
</dbReference>
<accession>A0AAD8K8J6</accession>
<dbReference type="PROSITE" id="PS50158">
    <property type="entry name" value="ZF_CCHC"/>
    <property type="match status" value="1"/>
</dbReference>
<evidence type="ECO:0000313" key="5">
    <source>
        <dbReference type="Proteomes" id="UP001229421"/>
    </source>
</evidence>
<evidence type="ECO:0000259" key="3">
    <source>
        <dbReference type="PROSITE" id="PS50158"/>
    </source>
</evidence>
<dbReference type="Gene3D" id="4.10.60.10">
    <property type="entry name" value="Zinc finger, CCHC-type"/>
    <property type="match status" value="1"/>
</dbReference>
<dbReference type="SMART" id="SM00343">
    <property type="entry name" value="ZnF_C2HC"/>
    <property type="match status" value="1"/>
</dbReference>
<organism evidence="4 5">
    <name type="scientific">Tagetes erecta</name>
    <name type="common">African marigold</name>
    <dbReference type="NCBI Taxonomy" id="13708"/>
    <lineage>
        <taxon>Eukaryota</taxon>
        <taxon>Viridiplantae</taxon>
        <taxon>Streptophyta</taxon>
        <taxon>Embryophyta</taxon>
        <taxon>Tracheophyta</taxon>
        <taxon>Spermatophyta</taxon>
        <taxon>Magnoliopsida</taxon>
        <taxon>eudicotyledons</taxon>
        <taxon>Gunneridae</taxon>
        <taxon>Pentapetalae</taxon>
        <taxon>asterids</taxon>
        <taxon>campanulids</taxon>
        <taxon>Asterales</taxon>
        <taxon>Asteraceae</taxon>
        <taxon>Asteroideae</taxon>
        <taxon>Heliantheae alliance</taxon>
        <taxon>Tageteae</taxon>
        <taxon>Tagetes</taxon>
    </lineage>
</organism>
<sequence length="511" mass="56003">MSEDGKVRVDKFNGTDFAWWRMQIEALLDECDLEMVLEEKPAGMSKADEAVWNSKDRKARGKITLALTRNVAFNIMKEKTARGMITALSNMYEKPSAGNRVFLMRELFTMRMRESGSVTDHINEINSILSRLSSVGMKLDDDTQAVILLSSLPESWSGFVTTVTETTGTGNFKFDRIRDSVLGEDVRRKNSSGGSSSGIFSVGRGRDNNRNSGSRGRSSSRARKNVRCWNCGEKGHVKNECPGPMKKDERSVNNVHSDEDSGDDALVCCVESTNSWVMDSGSSFHATHSGETMVNLKTGNFGKVRIANGEILDVTGMGDVNLVTPLGTTWNLKDVRVIPALKSKLISVGQLDKQGLEVKFGGGKWRVTKGNLVIARGNRSGSLYMVDVSAEGSMTVPQNKVRLAESKGQKKVQFARGEPCAKVIQAEWVRRFKPSRGFSDSGSARRVPGTVTKQRWVLKTANRTVKISPMEVLLNEESDSRVISGAGGLCGPVEIENELELGRVSTAPSCN</sequence>
<dbReference type="Proteomes" id="UP001229421">
    <property type="component" value="Unassembled WGS sequence"/>
</dbReference>
<reference evidence="4" key="1">
    <citation type="journal article" date="2023" name="bioRxiv">
        <title>Improved chromosome-level genome assembly for marigold (Tagetes erecta).</title>
        <authorList>
            <person name="Jiang F."/>
            <person name="Yuan L."/>
            <person name="Wang S."/>
            <person name="Wang H."/>
            <person name="Xu D."/>
            <person name="Wang A."/>
            <person name="Fan W."/>
        </authorList>
    </citation>
    <scope>NUCLEOTIDE SEQUENCE</scope>
    <source>
        <strain evidence="4">WSJ</strain>
        <tissue evidence="4">Leaf</tissue>
    </source>
</reference>
<keyword evidence="1" id="KW-0863">Zinc-finger</keyword>
<evidence type="ECO:0000313" key="4">
    <source>
        <dbReference type="EMBL" id="KAK1416067.1"/>
    </source>
</evidence>
<keyword evidence="1" id="KW-0479">Metal-binding</keyword>
<dbReference type="PANTHER" id="PTHR47592">
    <property type="entry name" value="PBF68 PROTEIN"/>
    <property type="match status" value="1"/>
</dbReference>
<feature type="domain" description="CCHC-type" evidence="3">
    <location>
        <begin position="227"/>
        <end position="242"/>
    </location>
</feature>
<proteinExistence type="predicted"/>
<name>A0AAD8K8J6_TARER</name>
<keyword evidence="5" id="KW-1185">Reference proteome</keyword>
<dbReference type="InterPro" id="IPR001878">
    <property type="entry name" value="Znf_CCHC"/>
</dbReference>